<feature type="transmembrane region" description="Helical" evidence="1">
    <location>
        <begin position="358"/>
        <end position="380"/>
    </location>
</feature>
<reference evidence="2 3" key="1">
    <citation type="journal article" date="2011" name="EMBO J.">
        <title>Structural diversity of bacterial flagellar motors.</title>
        <authorList>
            <person name="Chen S."/>
            <person name="Beeby M."/>
            <person name="Murphy G.E."/>
            <person name="Leadbetter J.R."/>
            <person name="Hendrixson D.R."/>
            <person name="Briegel A."/>
            <person name="Li Z."/>
            <person name="Shi J."/>
            <person name="Tocheva E.I."/>
            <person name="Muller A."/>
            <person name="Dobro M.J."/>
            <person name="Jensen G.J."/>
        </authorList>
    </citation>
    <scope>NUCLEOTIDE SEQUENCE [LARGE SCALE GENOMIC DNA]</scope>
    <source>
        <strain evidence="2 3">DSM 6540</strain>
    </source>
</reference>
<evidence type="ECO:0000313" key="2">
    <source>
        <dbReference type="EMBL" id="EGO63701.1"/>
    </source>
</evidence>
<keyword evidence="1" id="KW-0812">Transmembrane</keyword>
<organism evidence="2 3">
    <name type="scientific">Acetonema longum DSM 6540</name>
    <dbReference type="NCBI Taxonomy" id="1009370"/>
    <lineage>
        <taxon>Bacteria</taxon>
        <taxon>Bacillati</taxon>
        <taxon>Bacillota</taxon>
        <taxon>Negativicutes</taxon>
        <taxon>Acetonemataceae</taxon>
        <taxon>Acetonema</taxon>
    </lineage>
</organism>
<feature type="transmembrane region" description="Helical" evidence="1">
    <location>
        <begin position="167"/>
        <end position="196"/>
    </location>
</feature>
<feature type="transmembrane region" description="Helical" evidence="1">
    <location>
        <begin position="294"/>
        <end position="316"/>
    </location>
</feature>
<evidence type="ECO:0000256" key="1">
    <source>
        <dbReference type="SAM" id="Phobius"/>
    </source>
</evidence>
<dbReference type="Pfam" id="PF13687">
    <property type="entry name" value="DUF4153"/>
    <property type="match status" value="1"/>
</dbReference>
<feature type="transmembrane region" description="Helical" evidence="1">
    <location>
        <begin position="328"/>
        <end position="346"/>
    </location>
</feature>
<dbReference type="RefSeq" id="WP_004095697.1">
    <property type="nucleotide sequence ID" value="NZ_AFGF01000098.1"/>
</dbReference>
<keyword evidence="1" id="KW-1133">Transmembrane helix</keyword>
<name>F7NJP5_9FIRM</name>
<dbReference type="AlphaFoldDB" id="F7NJP5"/>
<feature type="transmembrane region" description="Helical" evidence="1">
    <location>
        <begin position="19"/>
        <end position="35"/>
    </location>
</feature>
<dbReference type="eggNOG" id="COG2205">
    <property type="taxonomic scope" value="Bacteria"/>
</dbReference>
<dbReference type="EMBL" id="AFGF01000098">
    <property type="protein sequence ID" value="EGO63701.1"/>
    <property type="molecule type" value="Genomic_DNA"/>
</dbReference>
<gene>
    <name evidence="2" type="ORF">ALO_11514</name>
</gene>
<feature type="transmembrane region" description="Helical" evidence="1">
    <location>
        <begin position="70"/>
        <end position="88"/>
    </location>
</feature>
<dbReference type="STRING" id="1009370.ALO_11514"/>
<dbReference type="Proteomes" id="UP000003240">
    <property type="component" value="Unassembled WGS sequence"/>
</dbReference>
<proteinExistence type="predicted"/>
<protein>
    <submittedName>
        <fullName evidence="2">Uncharacterized protein</fullName>
    </submittedName>
</protein>
<feature type="transmembrane region" description="Helical" evidence="1">
    <location>
        <begin position="208"/>
        <end position="227"/>
    </location>
</feature>
<sequence>MFTGKQEQDTGRLVTGENLAILAGSAILAIGYDILIAQPYVGVSYPVFIFIMLSVVYGNARKMLVKEWSFGWFLLFPLIALALTRLFFTNEVFRCINSIAVPILLVAHILLVTGNNSREWFCFGFLKEICGHLIVSPLRHVRKPFVLIGALARRENDIGSRSVWRKVILGIIFSFPFLIVVLVLLASADPVFSFYISYFLQEISIEEVVKHALLIGLITPMAFSFIWQLSLGTEPAPDTAGTRKLDAIVVISGLCVLSSVYLIFCSIQFSYLFGSFSNVLPSGLSYADYARRGFFELVAVALINAGIVLGVIRFTVTPGHRAALTLQWLNSLLIFSTFVMLFSAHFRMTLYEESYGYTYLRFFTHSFMAMIFVMLCVTGYKVWRAGINLAKWYIVIGLAAYVLINYVNVDTLIARKNMERFYRTGVIDVCYMAGLSYDALPYLAELTKASDPLIQQTAREQIILKSLKTFDSSNWQGYNLSEQRARDTLQGLSAQQF</sequence>
<keyword evidence="3" id="KW-1185">Reference proteome</keyword>
<feature type="transmembrane region" description="Helical" evidence="1">
    <location>
        <begin position="392"/>
        <end position="413"/>
    </location>
</feature>
<dbReference type="InterPro" id="IPR025291">
    <property type="entry name" value="DUF4153"/>
</dbReference>
<feature type="transmembrane region" description="Helical" evidence="1">
    <location>
        <begin position="247"/>
        <end position="273"/>
    </location>
</feature>
<evidence type="ECO:0000313" key="3">
    <source>
        <dbReference type="Proteomes" id="UP000003240"/>
    </source>
</evidence>
<keyword evidence="1" id="KW-0472">Membrane</keyword>
<comment type="caution">
    <text evidence="2">The sequence shown here is derived from an EMBL/GenBank/DDBJ whole genome shotgun (WGS) entry which is preliminary data.</text>
</comment>
<feature type="transmembrane region" description="Helical" evidence="1">
    <location>
        <begin position="95"/>
        <end position="113"/>
    </location>
</feature>
<accession>F7NJP5</accession>
<feature type="transmembrane region" description="Helical" evidence="1">
    <location>
        <begin position="40"/>
        <end position="58"/>
    </location>
</feature>